<proteinExistence type="predicted"/>
<gene>
    <name evidence="2" type="ORF">PanWU01x14_103040</name>
</gene>
<evidence type="ECO:0000313" key="3">
    <source>
        <dbReference type="Proteomes" id="UP000237105"/>
    </source>
</evidence>
<sequence>NEAKRRICQKQNFPDSRGHKTPSSRTLNPHQVHIRRPAKRIVSFPTQHPTVHIQPLPLDRSLGFYSSLPYTRN</sequence>
<protein>
    <submittedName>
        <fullName evidence="2">Uncharacterized protein</fullName>
    </submittedName>
</protein>
<accession>A0A2P5D2I2</accession>
<evidence type="ECO:0000313" key="2">
    <source>
        <dbReference type="EMBL" id="PON67501.1"/>
    </source>
</evidence>
<keyword evidence="3" id="KW-1185">Reference proteome</keyword>
<feature type="non-terminal residue" evidence="2">
    <location>
        <position position="1"/>
    </location>
</feature>
<dbReference type="EMBL" id="JXTB01000071">
    <property type="protein sequence ID" value="PON67501.1"/>
    <property type="molecule type" value="Genomic_DNA"/>
</dbReference>
<dbReference type="Proteomes" id="UP000237105">
    <property type="component" value="Unassembled WGS sequence"/>
</dbReference>
<feature type="region of interest" description="Disordered" evidence="1">
    <location>
        <begin position="1"/>
        <end position="29"/>
    </location>
</feature>
<dbReference type="AlphaFoldDB" id="A0A2P5D2I2"/>
<evidence type="ECO:0000256" key="1">
    <source>
        <dbReference type="SAM" id="MobiDB-lite"/>
    </source>
</evidence>
<organism evidence="2 3">
    <name type="scientific">Parasponia andersonii</name>
    <name type="common">Sponia andersonii</name>
    <dbReference type="NCBI Taxonomy" id="3476"/>
    <lineage>
        <taxon>Eukaryota</taxon>
        <taxon>Viridiplantae</taxon>
        <taxon>Streptophyta</taxon>
        <taxon>Embryophyta</taxon>
        <taxon>Tracheophyta</taxon>
        <taxon>Spermatophyta</taxon>
        <taxon>Magnoliopsida</taxon>
        <taxon>eudicotyledons</taxon>
        <taxon>Gunneridae</taxon>
        <taxon>Pentapetalae</taxon>
        <taxon>rosids</taxon>
        <taxon>fabids</taxon>
        <taxon>Rosales</taxon>
        <taxon>Cannabaceae</taxon>
        <taxon>Parasponia</taxon>
    </lineage>
</organism>
<comment type="caution">
    <text evidence="2">The sequence shown here is derived from an EMBL/GenBank/DDBJ whole genome shotgun (WGS) entry which is preliminary data.</text>
</comment>
<reference evidence="3" key="1">
    <citation type="submission" date="2016-06" db="EMBL/GenBank/DDBJ databases">
        <title>Parallel loss of symbiosis genes in relatives of nitrogen-fixing non-legume Parasponia.</title>
        <authorList>
            <person name="Van Velzen R."/>
            <person name="Holmer R."/>
            <person name="Bu F."/>
            <person name="Rutten L."/>
            <person name="Van Zeijl A."/>
            <person name="Liu W."/>
            <person name="Santuari L."/>
            <person name="Cao Q."/>
            <person name="Sharma T."/>
            <person name="Shen D."/>
            <person name="Roswanjaya Y."/>
            <person name="Wardhani T."/>
            <person name="Kalhor M.S."/>
            <person name="Jansen J."/>
            <person name="Van den Hoogen J."/>
            <person name="Gungor B."/>
            <person name="Hartog M."/>
            <person name="Hontelez J."/>
            <person name="Verver J."/>
            <person name="Yang W.-C."/>
            <person name="Schijlen E."/>
            <person name="Repin R."/>
            <person name="Schilthuizen M."/>
            <person name="Schranz E."/>
            <person name="Heidstra R."/>
            <person name="Miyata K."/>
            <person name="Fedorova E."/>
            <person name="Kohlen W."/>
            <person name="Bisseling T."/>
            <person name="Smit S."/>
            <person name="Geurts R."/>
        </authorList>
    </citation>
    <scope>NUCLEOTIDE SEQUENCE [LARGE SCALE GENOMIC DNA]</scope>
    <source>
        <strain evidence="3">cv. WU1-14</strain>
    </source>
</reference>
<name>A0A2P5D2I2_PARAD</name>